<keyword evidence="2" id="KW-0813">Transport</keyword>
<dbReference type="PANTHER" id="PTHR42798">
    <property type="entry name" value="LIPOPROTEIN-RELEASING SYSTEM ATP-BINDING PROTEIN LOLD"/>
    <property type="match status" value="1"/>
</dbReference>
<dbReference type="SUPFAM" id="SSF52540">
    <property type="entry name" value="P-loop containing nucleoside triphosphate hydrolases"/>
    <property type="match status" value="1"/>
</dbReference>
<accession>A0A1T4K8L4</accession>
<dbReference type="FunFam" id="3.40.50.300:FF:000032">
    <property type="entry name" value="Export ABC transporter ATP-binding protein"/>
    <property type="match status" value="1"/>
</dbReference>
<dbReference type="OrthoDB" id="9802264at2"/>
<evidence type="ECO:0000256" key="1">
    <source>
        <dbReference type="ARBA" id="ARBA00005417"/>
    </source>
</evidence>
<dbReference type="SMART" id="SM00382">
    <property type="entry name" value="AAA"/>
    <property type="match status" value="1"/>
</dbReference>
<dbReference type="PROSITE" id="PS00211">
    <property type="entry name" value="ABC_TRANSPORTER_1"/>
    <property type="match status" value="1"/>
</dbReference>
<dbReference type="GO" id="GO:0098796">
    <property type="term" value="C:membrane protein complex"/>
    <property type="evidence" value="ECO:0007669"/>
    <property type="project" value="UniProtKB-ARBA"/>
</dbReference>
<evidence type="ECO:0000256" key="2">
    <source>
        <dbReference type="ARBA" id="ARBA00022448"/>
    </source>
</evidence>
<dbReference type="RefSeq" id="WP_078710840.1">
    <property type="nucleotide sequence ID" value="NZ_FUWY01000001.1"/>
</dbReference>
<keyword evidence="4 6" id="KW-0067">ATP-binding</keyword>
<gene>
    <name evidence="6" type="ORF">SAMN02745191_0396</name>
</gene>
<dbReference type="InterPro" id="IPR017871">
    <property type="entry name" value="ABC_transporter-like_CS"/>
</dbReference>
<dbReference type="PANTHER" id="PTHR42798:SF7">
    <property type="entry name" value="ALPHA-D-RIBOSE 1-METHYLPHOSPHONATE 5-TRIPHOSPHATE SYNTHASE SUBUNIT PHNL"/>
    <property type="match status" value="1"/>
</dbReference>
<dbReference type="InterPro" id="IPR003439">
    <property type="entry name" value="ABC_transporter-like_ATP-bd"/>
</dbReference>
<dbReference type="Proteomes" id="UP000243297">
    <property type="component" value="Unassembled WGS sequence"/>
</dbReference>
<evidence type="ECO:0000259" key="5">
    <source>
        <dbReference type="PROSITE" id="PS50893"/>
    </source>
</evidence>
<evidence type="ECO:0000256" key="3">
    <source>
        <dbReference type="ARBA" id="ARBA00022741"/>
    </source>
</evidence>
<feature type="domain" description="ABC transporter" evidence="5">
    <location>
        <begin position="5"/>
        <end position="218"/>
    </location>
</feature>
<keyword evidence="7" id="KW-1185">Reference proteome</keyword>
<dbReference type="InterPro" id="IPR017911">
    <property type="entry name" value="MacB-like_ATP-bd"/>
</dbReference>
<dbReference type="GO" id="GO:0022857">
    <property type="term" value="F:transmembrane transporter activity"/>
    <property type="evidence" value="ECO:0007669"/>
    <property type="project" value="UniProtKB-ARBA"/>
</dbReference>
<evidence type="ECO:0000313" key="7">
    <source>
        <dbReference type="Proteomes" id="UP000243297"/>
    </source>
</evidence>
<dbReference type="InterPro" id="IPR003593">
    <property type="entry name" value="AAA+_ATPase"/>
</dbReference>
<evidence type="ECO:0000256" key="4">
    <source>
        <dbReference type="ARBA" id="ARBA00022840"/>
    </source>
</evidence>
<reference evidence="7" key="1">
    <citation type="submission" date="2017-02" db="EMBL/GenBank/DDBJ databases">
        <authorList>
            <person name="Varghese N."/>
            <person name="Submissions S."/>
        </authorList>
    </citation>
    <scope>NUCLEOTIDE SEQUENCE [LARGE SCALE GENOMIC DNA]</scope>
    <source>
        <strain evidence="7">ATCC 25662</strain>
    </source>
</reference>
<sequence length="218" mass="24435">MNKLIQVENLTKKYDEKTIAVKDISFSVDEGSVVAIIGRSGSGKSTLLQMLGLLDYPTEGVIHLDHQDVSHFNDVKRALYRRTKIGIIYQNFNLLPEYSIKDNICLPLLLDKKKVDMNYFNELVNLLGLNELLAKQPYQLSGGEQQRVAIARAFIIKPMLILADEPTGNLDKINGDKVIELILNTAKVFNTTVIYVTHDIVLAKCADVVMEMSDGQLI</sequence>
<keyword evidence="3" id="KW-0547">Nucleotide-binding</keyword>
<dbReference type="Pfam" id="PF00005">
    <property type="entry name" value="ABC_tran"/>
    <property type="match status" value="1"/>
</dbReference>
<protein>
    <submittedName>
        <fullName evidence="6">Putative ABC transport system ATP-binding protein</fullName>
    </submittedName>
</protein>
<dbReference type="GO" id="GO:0016887">
    <property type="term" value="F:ATP hydrolysis activity"/>
    <property type="evidence" value="ECO:0007669"/>
    <property type="project" value="InterPro"/>
</dbReference>
<dbReference type="PROSITE" id="PS50893">
    <property type="entry name" value="ABC_TRANSPORTER_2"/>
    <property type="match status" value="1"/>
</dbReference>
<comment type="similarity">
    <text evidence="1">Belongs to the ABC transporter superfamily.</text>
</comment>
<organism evidence="6 7">
    <name type="scientific">Anaerorhabdus furcosa</name>
    <dbReference type="NCBI Taxonomy" id="118967"/>
    <lineage>
        <taxon>Bacteria</taxon>
        <taxon>Bacillati</taxon>
        <taxon>Bacillota</taxon>
        <taxon>Erysipelotrichia</taxon>
        <taxon>Erysipelotrichales</taxon>
        <taxon>Erysipelotrichaceae</taxon>
        <taxon>Anaerorhabdus</taxon>
    </lineage>
</organism>
<evidence type="ECO:0000313" key="6">
    <source>
        <dbReference type="EMBL" id="SJZ38751.1"/>
    </source>
</evidence>
<name>A0A1T4K8L4_9FIRM</name>
<proteinExistence type="inferred from homology"/>
<dbReference type="InterPro" id="IPR027417">
    <property type="entry name" value="P-loop_NTPase"/>
</dbReference>
<dbReference type="GO" id="GO:0005524">
    <property type="term" value="F:ATP binding"/>
    <property type="evidence" value="ECO:0007669"/>
    <property type="project" value="UniProtKB-KW"/>
</dbReference>
<dbReference type="EMBL" id="FUWY01000001">
    <property type="protein sequence ID" value="SJZ38751.1"/>
    <property type="molecule type" value="Genomic_DNA"/>
</dbReference>
<dbReference type="AlphaFoldDB" id="A0A1T4K8L4"/>
<dbReference type="Gene3D" id="3.40.50.300">
    <property type="entry name" value="P-loop containing nucleotide triphosphate hydrolases"/>
    <property type="match status" value="1"/>
</dbReference>
<dbReference type="CDD" id="cd03255">
    <property type="entry name" value="ABC_MJ0796_LolCDE_FtsE"/>
    <property type="match status" value="1"/>
</dbReference>
<dbReference type="STRING" id="118967.SAMN02745191_0396"/>